<organism evidence="2 3">
    <name type="scientific">Vibrio fortis</name>
    <dbReference type="NCBI Taxonomy" id="212667"/>
    <lineage>
        <taxon>Bacteria</taxon>
        <taxon>Pseudomonadati</taxon>
        <taxon>Pseudomonadota</taxon>
        <taxon>Gammaproteobacteria</taxon>
        <taxon>Vibrionales</taxon>
        <taxon>Vibrionaceae</taxon>
        <taxon>Vibrio</taxon>
    </lineage>
</organism>
<dbReference type="NCBIfam" id="NF003842">
    <property type="entry name" value="PRK05421.1-4"/>
    <property type="match status" value="1"/>
</dbReference>
<gene>
    <name evidence="2" type="ORF">VFDL14_17045</name>
</gene>
<dbReference type="EMBL" id="JFFR01000023">
    <property type="protein sequence ID" value="KDN28263.1"/>
    <property type="molecule type" value="Genomic_DNA"/>
</dbReference>
<protein>
    <recommendedName>
        <fullName evidence="1">Endonuclease/exonuclease/phosphatase domain-containing protein</fullName>
    </recommendedName>
</protein>
<sequence length="280" mass="31247">MLKKILLGFVVGSALVFASFKLIFKIPTQPNLVTDSPTISNDVYSCYQNSAPQALDVTNGLNVTVWNIYKQNRDNWRTALNALTNESQLVLLQEASMSEEMQSWITSGLWGSNRVNAFEAFNKSAGVLNLASHLPIEACAYTHEEPWLQLPKSALWSRYQLSNGEQLAVVNIHAVNFTLGTEDYVQQLSALTSILREYRGPIIFAGDFNSWSEARFEALQKALSEVGLAEVAFTPDHRTQFVTGLVLDHIFYRGLTVRNAKAPESDASDHNPMQVTFDVQ</sequence>
<comment type="caution">
    <text evidence="2">The sequence shown here is derived from an EMBL/GenBank/DDBJ whole genome shotgun (WGS) entry which is preliminary data.</text>
</comment>
<dbReference type="Proteomes" id="UP000027219">
    <property type="component" value="Unassembled WGS sequence"/>
</dbReference>
<reference evidence="2 3" key="1">
    <citation type="submission" date="2014-02" db="EMBL/GenBank/DDBJ databases">
        <title>Vibrio fortis Dalian14 Genome Sequencing.</title>
        <authorList>
            <person name="Wang Y."/>
            <person name="Song L."/>
            <person name="Liu G."/>
            <person name="Ding J."/>
        </authorList>
    </citation>
    <scope>NUCLEOTIDE SEQUENCE [LARGE SCALE GENOMIC DNA]</scope>
    <source>
        <strain evidence="2 3">Dalian14</strain>
    </source>
</reference>
<dbReference type="InterPro" id="IPR036691">
    <property type="entry name" value="Endo/exonu/phosph_ase_sf"/>
</dbReference>
<accession>A0A066UVP6</accession>
<proteinExistence type="predicted"/>
<dbReference type="GO" id="GO:0003824">
    <property type="term" value="F:catalytic activity"/>
    <property type="evidence" value="ECO:0007669"/>
    <property type="project" value="InterPro"/>
</dbReference>
<evidence type="ECO:0000313" key="3">
    <source>
        <dbReference type="Proteomes" id="UP000027219"/>
    </source>
</evidence>
<evidence type="ECO:0000313" key="2">
    <source>
        <dbReference type="EMBL" id="KDN28263.1"/>
    </source>
</evidence>
<keyword evidence="3" id="KW-1185">Reference proteome</keyword>
<dbReference type="RefSeq" id="WP_032551715.1">
    <property type="nucleotide sequence ID" value="NZ_BTGL01000003.1"/>
</dbReference>
<dbReference type="STRING" id="212667.VFDL14_17045"/>
<dbReference type="Pfam" id="PF03372">
    <property type="entry name" value="Exo_endo_phos"/>
    <property type="match status" value="1"/>
</dbReference>
<evidence type="ECO:0000259" key="1">
    <source>
        <dbReference type="Pfam" id="PF03372"/>
    </source>
</evidence>
<name>A0A066UVP6_9VIBR</name>
<feature type="domain" description="Endonuclease/exonuclease/phosphatase" evidence="1">
    <location>
        <begin position="66"/>
        <end position="270"/>
    </location>
</feature>
<dbReference type="SUPFAM" id="SSF56219">
    <property type="entry name" value="DNase I-like"/>
    <property type="match status" value="1"/>
</dbReference>
<dbReference type="InterPro" id="IPR005135">
    <property type="entry name" value="Endo/exonuclease/phosphatase"/>
</dbReference>
<dbReference type="Gene3D" id="3.60.10.10">
    <property type="entry name" value="Endonuclease/exonuclease/phosphatase"/>
    <property type="match status" value="1"/>
</dbReference>
<dbReference type="OrthoDB" id="9793162at2"/>
<dbReference type="NCBIfam" id="NF003841">
    <property type="entry name" value="PRK05421.1-3"/>
    <property type="match status" value="1"/>
</dbReference>
<dbReference type="NCBIfam" id="NF003840">
    <property type="entry name" value="PRK05421.1-2"/>
    <property type="match status" value="1"/>
</dbReference>
<dbReference type="AlphaFoldDB" id="A0A066UVP6"/>